<name>A0ABX4HX44_9GAMM</name>
<evidence type="ECO:0000256" key="6">
    <source>
        <dbReference type="ARBA" id="ARBA00022825"/>
    </source>
</evidence>
<dbReference type="InterPro" id="IPR002471">
    <property type="entry name" value="Pept_S9_AS"/>
</dbReference>
<dbReference type="InterPro" id="IPR001375">
    <property type="entry name" value="Peptidase_S9_cat"/>
</dbReference>
<evidence type="ECO:0000256" key="3">
    <source>
        <dbReference type="ARBA" id="ARBA00011897"/>
    </source>
</evidence>
<feature type="domain" description="Peptidase S9 prolyl oligopeptidase catalytic" evidence="7">
    <location>
        <begin position="496"/>
        <end position="711"/>
    </location>
</feature>
<dbReference type="InterPro" id="IPR002470">
    <property type="entry name" value="Peptidase_S9A"/>
</dbReference>
<dbReference type="InterPro" id="IPR051167">
    <property type="entry name" value="Prolyl_oligopep/macrocyclase"/>
</dbReference>
<organism evidence="9 10">
    <name type="scientific">Microbulbifer flavimaris</name>
    <dbReference type="NCBI Taxonomy" id="1781068"/>
    <lineage>
        <taxon>Bacteria</taxon>
        <taxon>Pseudomonadati</taxon>
        <taxon>Pseudomonadota</taxon>
        <taxon>Gammaproteobacteria</taxon>
        <taxon>Cellvibrionales</taxon>
        <taxon>Microbulbiferaceae</taxon>
        <taxon>Microbulbifer</taxon>
    </lineage>
</organism>
<proteinExistence type="inferred from homology"/>
<dbReference type="SUPFAM" id="SSF50993">
    <property type="entry name" value="Peptidase/esterase 'gauge' domain"/>
    <property type="match status" value="1"/>
</dbReference>
<dbReference type="Pfam" id="PF02897">
    <property type="entry name" value="Peptidase_S9_N"/>
    <property type="match status" value="1"/>
</dbReference>
<evidence type="ECO:0000259" key="7">
    <source>
        <dbReference type="Pfam" id="PF00326"/>
    </source>
</evidence>
<dbReference type="InterPro" id="IPR029058">
    <property type="entry name" value="AB_hydrolase_fold"/>
</dbReference>
<gene>
    <name evidence="9" type="ORF">AWR36_011715</name>
</gene>
<dbReference type="InterPro" id="IPR023302">
    <property type="entry name" value="Pept_S9A_N"/>
</dbReference>
<dbReference type="Gene3D" id="3.40.50.1820">
    <property type="entry name" value="alpha/beta hydrolase"/>
    <property type="match status" value="1"/>
</dbReference>
<comment type="catalytic activity">
    <reaction evidence="1">
        <text>Hydrolysis of Pro-|-Xaa &gt;&gt; Ala-|-Xaa in oligopeptides.</text>
        <dbReference type="EC" id="3.4.21.26"/>
    </reaction>
</comment>
<accession>A0ABX4HX44</accession>
<evidence type="ECO:0000256" key="4">
    <source>
        <dbReference type="ARBA" id="ARBA00022670"/>
    </source>
</evidence>
<keyword evidence="6" id="KW-0720">Serine protease</keyword>
<dbReference type="EC" id="3.4.21.26" evidence="3"/>
<dbReference type="Proteomes" id="UP000218427">
    <property type="component" value="Unassembled WGS sequence"/>
</dbReference>
<comment type="similarity">
    <text evidence="2">Belongs to the peptidase S9A family.</text>
</comment>
<feature type="domain" description="Peptidase S9A N-terminal" evidence="8">
    <location>
        <begin position="39"/>
        <end position="439"/>
    </location>
</feature>
<evidence type="ECO:0000313" key="9">
    <source>
        <dbReference type="EMBL" id="PCO04672.1"/>
    </source>
</evidence>
<dbReference type="PROSITE" id="PS00708">
    <property type="entry name" value="PRO_ENDOPEP_SER"/>
    <property type="match status" value="1"/>
</dbReference>
<keyword evidence="4" id="KW-0645">Protease</keyword>
<evidence type="ECO:0000256" key="1">
    <source>
        <dbReference type="ARBA" id="ARBA00001070"/>
    </source>
</evidence>
<dbReference type="RefSeq" id="WP_067085145.1">
    <property type="nucleotide sequence ID" value="NZ_LRFG02000004.1"/>
</dbReference>
<comment type="caution">
    <text evidence="9">The sequence shown here is derived from an EMBL/GenBank/DDBJ whole genome shotgun (WGS) entry which is preliminary data.</text>
</comment>
<protein>
    <recommendedName>
        <fullName evidence="3">prolyl oligopeptidase</fullName>
        <ecNumber evidence="3">3.4.21.26</ecNumber>
    </recommendedName>
</protein>
<evidence type="ECO:0000259" key="8">
    <source>
        <dbReference type="Pfam" id="PF02897"/>
    </source>
</evidence>
<dbReference type="Gene3D" id="2.130.10.120">
    <property type="entry name" value="Prolyl oligopeptidase, N-terminal domain"/>
    <property type="match status" value="1"/>
</dbReference>
<dbReference type="PROSITE" id="PS51257">
    <property type="entry name" value="PROKAR_LIPOPROTEIN"/>
    <property type="match status" value="1"/>
</dbReference>
<dbReference type="PRINTS" id="PR00862">
    <property type="entry name" value="PROLIGOPTASE"/>
</dbReference>
<dbReference type="PANTHER" id="PTHR42881">
    <property type="entry name" value="PROLYL ENDOPEPTIDASE"/>
    <property type="match status" value="1"/>
</dbReference>
<dbReference type="SUPFAM" id="SSF53474">
    <property type="entry name" value="alpha/beta-Hydrolases"/>
    <property type="match status" value="1"/>
</dbReference>
<dbReference type="Pfam" id="PF00326">
    <property type="entry name" value="Peptidase_S9"/>
    <property type="match status" value="1"/>
</dbReference>
<keyword evidence="10" id="KW-1185">Reference proteome</keyword>
<reference evidence="9" key="1">
    <citation type="submission" date="2017-08" db="EMBL/GenBank/DDBJ databases">
        <title>Microbulbifer marisrubri sp. nov., a halophilic alphaproteobacterium isolated from marine sediment of the Yellow Sea, China.</title>
        <authorList>
            <person name="Zhang G."/>
            <person name="Xiong Q."/>
        </authorList>
    </citation>
    <scope>NUCLEOTIDE SEQUENCE [LARGE SCALE GENOMIC DNA]</scope>
    <source>
        <strain evidence="9">WRN-8</strain>
    </source>
</reference>
<dbReference type="PANTHER" id="PTHR42881:SF2">
    <property type="entry name" value="PROLYL ENDOPEPTIDASE"/>
    <property type="match status" value="1"/>
</dbReference>
<dbReference type="EMBL" id="LRFG02000004">
    <property type="protein sequence ID" value="PCO04672.1"/>
    <property type="molecule type" value="Genomic_DNA"/>
</dbReference>
<evidence type="ECO:0000256" key="5">
    <source>
        <dbReference type="ARBA" id="ARBA00022801"/>
    </source>
</evidence>
<evidence type="ECO:0000256" key="2">
    <source>
        <dbReference type="ARBA" id="ARBA00005228"/>
    </source>
</evidence>
<evidence type="ECO:0000313" key="10">
    <source>
        <dbReference type="Proteomes" id="UP000218427"/>
    </source>
</evidence>
<keyword evidence="5" id="KW-0378">Hydrolase</keyword>
<sequence>MRKLTSLAVVGMLAACSGESPNNDTAAAAETPVASITYPETRKDGVVDTYFGTEVADPYRWLEDDRSEETGDWVKAQNEVTFGYLEGIPYRQTLKERLESLWNYEKVSRPFTEGEYTYFYRNDGLQDQSVVWRKKGEGEPEVFLDPNKFSEDGTTSLASLSFSKDGSIAAYSISEGGSDWRKIIVIDAESKEVLEEPLVDVKFSGISWKGNEGFYYSSYDKPEGSELSAKTDQHKLYYHELGQPQSKDELVFGGTPEEKRRYVQGYVTEDDRYLVISGAKSTSGNDLFIRDLSEENAPLIPVLTDFESDTYVIDNVDSKLYLVTDRGAPNKKVVTVDAANPEPENWADFIPETENVLTASTGGGYFFAEYMVDALSKIYQYDYEGNRIREIALPGPGSATSISGKKEDEVLYYSFTNYKTPSTIFSFDVKEGESSIYRESGADFEADRYESKQVFYTSRDGTRVPMMITYKKGLELDGKNPTILYGYGGFNISLTPSFSIANAAWLELGGVYAVPNLRGGGEYGKEWHKAGTKLQKQNVFDDFITAAEYLIDNKYTSSDFLAIRGGSNGGLLVGASMTQRPDLFKVALPAVGVMDMLRYHTFTAGAGWAYDYGTAEESEEMFEYLKGYSPVHNVKPDVQYPATLVTTADHDDRVVPAHSFKFAAHLQDKQAGPAPTLIRIETKAGHGAGTPVSKSIEQYADIFSFTLYNMGFEALPE</sequence>